<dbReference type="InterPro" id="IPR008966">
    <property type="entry name" value="Adhesion_dom_sf"/>
</dbReference>
<dbReference type="EMBL" id="JAAEBW010000005">
    <property type="protein sequence ID" value="MBM1195773.1"/>
    <property type="molecule type" value="Genomic_DNA"/>
</dbReference>
<comment type="caution">
    <text evidence="2">The sequence shown here is derived from an EMBL/GenBank/DDBJ whole genome shotgun (WGS) entry which is preliminary data.</text>
</comment>
<evidence type="ECO:0000259" key="1">
    <source>
        <dbReference type="Pfam" id="PF00419"/>
    </source>
</evidence>
<dbReference type="InterPro" id="IPR000259">
    <property type="entry name" value="Adhesion_dom_fimbrial"/>
</dbReference>
<organism evidence="2 3">
    <name type="scientific">Pseudomonas weihenstephanensis</name>
    <dbReference type="NCBI Taxonomy" id="1608994"/>
    <lineage>
        <taxon>Bacteria</taxon>
        <taxon>Pseudomonadati</taxon>
        <taxon>Pseudomonadota</taxon>
        <taxon>Gammaproteobacteria</taxon>
        <taxon>Pseudomonadales</taxon>
        <taxon>Pseudomonadaceae</taxon>
        <taxon>Pseudomonas</taxon>
    </lineage>
</organism>
<gene>
    <name evidence="2" type="ORF">GYN02_11405</name>
</gene>
<dbReference type="InterPro" id="IPR050263">
    <property type="entry name" value="Bact_Fimbrial_Adh_Pro"/>
</dbReference>
<dbReference type="Pfam" id="PF00419">
    <property type="entry name" value="Fimbrial"/>
    <property type="match status" value="1"/>
</dbReference>
<name>A0ABS1ZID2_9PSED</name>
<dbReference type="Gene3D" id="2.60.40.1090">
    <property type="entry name" value="Fimbrial-type adhesion domain"/>
    <property type="match status" value="1"/>
</dbReference>
<dbReference type="RefSeq" id="WP_203302920.1">
    <property type="nucleotide sequence ID" value="NZ_JAAEBW010000005.1"/>
</dbReference>
<keyword evidence="3" id="KW-1185">Reference proteome</keyword>
<dbReference type="Proteomes" id="UP000809529">
    <property type="component" value="Unassembled WGS sequence"/>
</dbReference>
<evidence type="ECO:0000313" key="2">
    <source>
        <dbReference type="EMBL" id="MBM1195773.1"/>
    </source>
</evidence>
<sequence>MGKWIVNLTLWIALGLWWSAAVAEEDNLYFSGSLVNEPCMLAAEDAQVELDFLSVVDKDLYLNGRTRGRPMTLHLQNCQLGTGNSRVSIMFSGPESIDPPGLLVLQSGDVHGVLLGLETVDGKPLVLNETHNMGAFIKGSNLINFNAYLQGESQALVDRNIGLGAFYAALSFTLSYD</sequence>
<accession>A0ABS1ZID2</accession>
<protein>
    <submittedName>
        <fullName evidence="2">Fimbrial protein</fullName>
    </submittedName>
</protein>
<proteinExistence type="predicted"/>
<dbReference type="PANTHER" id="PTHR33420:SF9">
    <property type="entry name" value="MINOR FIMBRIAL SUBUNIT"/>
    <property type="match status" value="1"/>
</dbReference>
<evidence type="ECO:0000313" key="3">
    <source>
        <dbReference type="Proteomes" id="UP000809529"/>
    </source>
</evidence>
<dbReference type="InterPro" id="IPR036937">
    <property type="entry name" value="Adhesion_dom_fimbrial_sf"/>
</dbReference>
<dbReference type="SUPFAM" id="SSF49401">
    <property type="entry name" value="Bacterial adhesins"/>
    <property type="match status" value="1"/>
</dbReference>
<dbReference type="PANTHER" id="PTHR33420">
    <property type="entry name" value="FIMBRIAL SUBUNIT ELFA-RELATED"/>
    <property type="match status" value="1"/>
</dbReference>
<feature type="domain" description="Fimbrial-type adhesion" evidence="1">
    <location>
        <begin position="29"/>
        <end position="177"/>
    </location>
</feature>
<reference evidence="2 3" key="1">
    <citation type="submission" date="2020-01" db="EMBL/GenBank/DDBJ databases">
        <title>Comparative genomics of meat spoilage bacteria.</title>
        <authorList>
            <person name="Hilgarth M."/>
            <person name="Vogel R.F."/>
        </authorList>
    </citation>
    <scope>NUCLEOTIDE SEQUENCE [LARGE SCALE GENOMIC DNA]</scope>
    <source>
        <strain evidence="2 3">TMW2.2077</strain>
    </source>
</reference>